<dbReference type="AlphaFoldDB" id="L8I3M5"/>
<dbReference type="InterPro" id="IPR031831">
    <property type="entry name" value="PKcGMP_CC"/>
</dbReference>
<dbReference type="FunFam" id="1.20.5.490:FF:000006">
    <property type="entry name" value="cGMP-dependent protein kinase 1"/>
    <property type="match status" value="1"/>
</dbReference>
<evidence type="ECO:0000313" key="4">
    <source>
        <dbReference type="Proteomes" id="UP000011080"/>
    </source>
</evidence>
<name>L8I3M5_9CETA</name>
<evidence type="ECO:0000259" key="2">
    <source>
        <dbReference type="Pfam" id="PF16808"/>
    </source>
</evidence>
<dbReference type="CDD" id="cd12085">
    <property type="entry name" value="DD_cGKI-alpha"/>
    <property type="match status" value="1"/>
</dbReference>
<evidence type="ECO:0000256" key="1">
    <source>
        <dbReference type="SAM" id="Coils"/>
    </source>
</evidence>
<keyword evidence="1" id="KW-0175">Coiled coil</keyword>
<feature type="coiled-coil region" evidence="1">
    <location>
        <begin position="251"/>
        <end position="285"/>
    </location>
</feature>
<evidence type="ECO:0000313" key="3">
    <source>
        <dbReference type="EMBL" id="ELR49867.1"/>
    </source>
</evidence>
<sequence length="530" mass="59092">MGNQDITQGATDASSPNQGTKAVGDIWVQAIVTFYWINQQPSTKSRALGLSASYPVFTLEPGGSLTRCSRRIRLLGAGKGSQYAGFITSLGVLEKKTKSIFPVRIITQYISMTASQSEPKLLKKGAKKTTTPTTKDSLTLLALTIETHCCRFKRKAQTLKSPLGTLECQNRRIPRFAGFKSIQQKWIEERGSSRRIRGSTAALQYLAPIHSLGPLSPRPAVVPAAVAREKVSRRGSGKNMSELEEDFAKILMLKEERIKELEKRLSEKEEEIQELKRKLHKCQSVLPVPSTHIGPRTTRAQGISAEPQTYRSFHDLRQAFRKFTKSERSHFISGHPAAVRLLGLAGWGSIAFLKFQISVSGLRPSKKKCSQHRLAAAKRKFHRGLERKTTGLKQMPAARLTTHRETVSPAEMKAVSIFNLWDLGQSEPMGGRHVSTLLDSTKLRLGLTGSLSNAQKEKIWGILNALITVRRFMPLSWHISSWSMLGMCFHQKCQAVWMEQMLADESVGTRNSTINTRVLSLTFLINGITM</sequence>
<organism evidence="3 4">
    <name type="scientific">Bos mutus</name>
    <name type="common">wild yak</name>
    <dbReference type="NCBI Taxonomy" id="72004"/>
    <lineage>
        <taxon>Eukaryota</taxon>
        <taxon>Metazoa</taxon>
        <taxon>Chordata</taxon>
        <taxon>Craniata</taxon>
        <taxon>Vertebrata</taxon>
        <taxon>Euteleostomi</taxon>
        <taxon>Mammalia</taxon>
        <taxon>Eutheria</taxon>
        <taxon>Laurasiatheria</taxon>
        <taxon>Artiodactyla</taxon>
        <taxon>Ruminantia</taxon>
        <taxon>Pecora</taxon>
        <taxon>Bovidae</taxon>
        <taxon>Bovinae</taxon>
        <taxon>Bos</taxon>
    </lineage>
</organism>
<dbReference type="Pfam" id="PF16808">
    <property type="entry name" value="PKcGMP_CC"/>
    <property type="match status" value="1"/>
</dbReference>
<dbReference type="Proteomes" id="UP000011080">
    <property type="component" value="Unassembled WGS sequence"/>
</dbReference>
<accession>L8I3M5</accession>
<protein>
    <recommendedName>
        <fullName evidence="2">cGMP-dependent protein kinase N-terminal coiled-coil domain-containing protein</fullName>
    </recommendedName>
</protein>
<dbReference type="EMBL" id="JH882335">
    <property type="protein sequence ID" value="ELR49867.1"/>
    <property type="molecule type" value="Genomic_DNA"/>
</dbReference>
<feature type="domain" description="cGMP-dependent protein kinase N-terminal coiled-coil" evidence="2">
    <location>
        <begin position="249"/>
        <end position="283"/>
    </location>
</feature>
<gene>
    <name evidence="3" type="ORF">M91_12206</name>
</gene>
<proteinExistence type="predicted"/>
<dbReference type="Gene3D" id="1.20.5.490">
    <property type="entry name" value="Single helix bin"/>
    <property type="match status" value="1"/>
</dbReference>
<reference evidence="3 4" key="1">
    <citation type="journal article" date="2012" name="Nat. Genet.">
        <title>The yak genome and adaptation to life at high altitude.</title>
        <authorList>
            <person name="Qiu Q."/>
            <person name="Zhang G."/>
            <person name="Ma T."/>
            <person name="Qian W."/>
            <person name="Wang J."/>
            <person name="Ye Z."/>
            <person name="Cao C."/>
            <person name="Hu Q."/>
            <person name="Kim J."/>
            <person name="Larkin D.M."/>
            <person name="Auvil L."/>
            <person name="Capitanu B."/>
            <person name="Ma J."/>
            <person name="Lewin H.A."/>
            <person name="Qian X."/>
            <person name="Lang Y."/>
            <person name="Zhou R."/>
            <person name="Wang L."/>
            <person name="Wang K."/>
            <person name="Xia J."/>
            <person name="Liao S."/>
            <person name="Pan S."/>
            <person name="Lu X."/>
            <person name="Hou H."/>
            <person name="Wang Y."/>
            <person name="Zang X."/>
            <person name="Yin Y."/>
            <person name="Ma H."/>
            <person name="Zhang J."/>
            <person name="Wang Z."/>
            <person name="Zhang Y."/>
            <person name="Zhang D."/>
            <person name="Yonezawa T."/>
            <person name="Hasegawa M."/>
            <person name="Zhong Y."/>
            <person name="Liu W."/>
            <person name="Zhang Y."/>
            <person name="Huang Z."/>
            <person name="Zhang S."/>
            <person name="Long R."/>
            <person name="Yang H."/>
            <person name="Wang J."/>
            <person name="Lenstra J.A."/>
            <person name="Cooper D.N."/>
            <person name="Wu Y."/>
            <person name="Wang J."/>
            <person name="Shi P."/>
            <person name="Wang J."/>
            <person name="Liu J."/>
        </authorList>
    </citation>
    <scope>NUCLEOTIDE SEQUENCE [LARGE SCALE GENOMIC DNA]</scope>
    <source>
        <strain evidence="4">yakQH1</strain>
    </source>
</reference>